<evidence type="ECO:0000313" key="2">
    <source>
        <dbReference type="Proteomes" id="UP000503004"/>
    </source>
</evidence>
<organism evidence="1 2">
    <name type="scientific">Methylococcus geothermalis</name>
    <dbReference type="NCBI Taxonomy" id="2681310"/>
    <lineage>
        <taxon>Bacteria</taxon>
        <taxon>Pseudomonadati</taxon>
        <taxon>Pseudomonadota</taxon>
        <taxon>Gammaproteobacteria</taxon>
        <taxon>Methylococcales</taxon>
        <taxon>Methylococcaceae</taxon>
        <taxon>Methylococcus</taxon>
    </lineage>
</organism>
<dbReference type="KEGG" id="metu:GNH96_00765"/>
<dbReference type="RefSeq" id="WP_169601381.1">
    <property type="nucleotide sequence ID" value="NZ_CP046565.1"/>
</dbReference>
<dbReference type="Pfam" id="PF12643">
    <property type="entry name" value="MazG-like"/>
    <property type="match status" value="1"/>
</dbReference>
<gene>
    <name evidence="1" type="ORF">GNH96_00765</name>
</gene>
<keyword evidence="2" id="KW-1185">Reference proteome</keyword>
<dbReference type="EMBL" id="CP046565">
    <property type="protein sequence ID" value="QJD28640.1"/>
    <property type="molecule type" value="Genomic_DNA"/>
</dbReference>
<dbReference type="Gene3D" id="1.10.287.1080">
    <property type="entry name" value="MazG-like"/>
    <property type="match status" value="1"/>
</dbReference>
<sequence length="129" mass="15005">MDLPEIQQRLREFAAERHWEPFHTPKNLVMALAVESAELMEHFHWLTPEQSLAVGDDPDLRQAVAEEVADVAIYLIRLADRLGIDLETAIRDKMKRNAEKYPVHLAKGNAVKYNRRKMPCREEDQEIES</sequence>
<dbReference type="PANTHER" id="PTHR46523:SF1">
    <property type="entry name" value="DCTP PYROPHOSPHATASE 1"/>
    <property type="match status" value="1"/>
</dbReference>
<proteinExistence type="predicted"/>
<protein>
    <submittedName>
        <fullName evidence="1">Nucleotide pyrophosphohydrolase</fullName>
    </submittedName>
</protein>
<dbReference type="InterPro" id="IPR052555">
    <property type="entry name" value="dCTP_Pyrophosphatase"/>
</dbReference>
<dbReference type="GO" id="GO:0009143">
    <property type="term" value="P:nucleoside triphosphate catabolic process"/>
    <property type="evidence" value="ECO:0007669"/>
    <property type="project" value="InterPro"/>
</dbReference>
<dbReference type="SUPFAM" id="SSF101386">
    <property type="entry name" value="all-alpha NTP pyrophosphatases"/>
    <property type="match status" value="1"/>
</dbReference>
<dbReference type="GO" id="GO:0047429">
    <property type="term" value="F:nucleoside triphosphate diphosphatase activity"/>
    <property type="evidence" value="ECO:0007669"/>
    <property type="project" value="InterPro"/>
</dbReference>
<dbReference type="Proteomes" id="UP000503004">
    <property type="component" value="Chromosome"/>
</dbReference>
<accession>A0A858Q474</accession>
<dbReference type="CDD" id="cd11537">
    <property type="entry name" value="NTP-PPase_RS21-C6_like"/>
    <property type="match status" value="1"/>
</dbReference>
<dbReference type="PANTHER" id="PTHR46523">
    <property type="entry name" value="DCTP PYROPHOSPHATASE 1"/>
    <property type="match status" value="1"/>
</dbReference>
<evidence type="ECO:0000313" key="1">
    <source>
        <dbReference type="EMBL" id="QJD28640.1"/>
    </source>
</evidence>
<reference evidence="2" key="1">
    <citation type="submission" date="2019-12" db="EMBL/GenBank/DDBJ databases">
        <authorList>
            <person name="Awala S.I."/>
            <person name="Rhee S.K."/>
        </authorList>
    </citation>
    <scope>NUCLEOTIDE SEQUENCE [LARGE SCALE GENOMIC DNA]</scope>
    <source>
        <strain evidence="2">IM1</strain>
    </source>
</reference>
<keyword evidence="1" id="KW-0378">Hydrolase</keyword>
<dbReference type="InterPro" id="IPR025984">
    <property type="entry name" value="DCTPP"/>
</dbReference>
<dbReference type="AlphaFoldDB" id="A0A858Q474"/>
<dbReference type="PIRSF" id="PIRSF029826">
    <property type="entry name" value="UCP029826_pph"/>
    <property type="match status" value="1"/>
</dbReference>
<name>A0A858Q474_9GAMM</name>